<keyword evidence="3" id="KW-1185">Reference proteome</keyword>
<gene>
    <name evidence="2" type="ORF">NE237_020634</name>
</gene>
<protein>
    <recommendedName>
        <fullName evidence="1">NYN domain-containing protein</fullName>
    </recommendedName>
</protein>
<proteinExistence type="predicted"/>
<evidence type="ECO:0000313" key="3">
    <source>
        <dbReference type="Proteomes" id="UP001141806"/>
    </source>
</evidence>
<comment type="caution">
    <text evidence="2">The sequence shown here is derived from an EMBL/GenBank/DDBJ whole genome shotgun (WGS) entry which is preliminary data.</text>
</comment>
<dbReference type="InterPro" id="IPR024768">
    <property type="entry name" value="Marf1"/>
</dbReference>
<dbReference type="InterPro" id="IPR021139">
    <property type="entry name" value="NYN"/>
</dbReference>
<sequence>MFSAYGDCDTLSKKVRDGLELTGVNIIDVSNVKGQDGTTDRVIINNMHLFASDNLPSATLVLILGDVDFAQTLHKWRQRGHTIIFLIPSEDVSSVLLKATNFVLHWHNVVRKEGLVYRKPREFKNSMLWPIPVRYTCIHLTCLILCWVSKHA</sequence>
<accession>A0A9Q0K1V1</accession>
<dbReference type="Pfam" id="PF01936">
    <property type="entry name" value="NYN"/>
    <property type="match status" value="1"/>
</dbReference>
<dbReference type="PANTHER" id="PTHR14379">
    <property type="entry name" value="LIMKAIN B LKAP"/>
    <property type="match status" value="1"/>
</dbReference>
<dbReference type="AlphaFoldDB" id="A0A9Q0K1V1"/>
<dbReference type="EMBL" id="JAMYWD010000009">
    <property type="protein sequence ID" value="KAJ4960724.1"/>
    <property type="molecule type" value="Genomic_DNA"/>
</dbReference>
<dbReference type="GO" id="GO:0005777">
    <property type="term" value="C:peroxisome"/>
    <property type="evidence" value="ECO:0007669"/>
    <property type="project" value="InterPro"/>
</dbReference>
<dbReference type="GO" id="GO:0004540">
    <property type="term" value="F:RNA nuclease activity"/>
    <property type="evidence" value="ECO:0007669"/>
    <property type="project" value="InterPro"/>
</dbReference>
<organism evidence="2 3">
    <name type="scientific">Protea cynaroides</name>
    <dbReference type="NCBI Taxonomy" id="273540"/>
    <lineage>
        <taxon>Eukaryota</taxon>
        <taxon>Viridiplantae</taxon>
        <taxon>Streptophyta</taxon>
        <taxon>Embryophyta</taxon>
        <taxon>Tracheophyta</taxon>
        <taxon>Spermatophyta</taxon>
        <taxon>Magnoliopsida</taxon>
        <taxon>Proteales</taxon>
        <taxon>Proteaceae</taxon>
        <taxon>Protea</taxon>
    </lineage>
</organism>
<evidence type="ECO:0000259" key="1">
    <source>
        <dbReference type="Pfam" id="PF01936"/>
    </source>
</evidence>
<dbReference type="OrthoDB" id="549353at2759"/>
<evidence type="ECO:0000313" key="2">
    <source>
        <dbReference type="EMBL" id="KAJ4960724.1"/>
    </source>
</evidence>
<reference evidence="2" key="1">
    <citation type="journal article" date="2023" name="Plant J.">
        <title>The genome of the king protea, Protea cynaroides.</title>
        <authorList>
            <person name="Chang J."/>
            <person name="Duong T.A."/>
            <person name="Schoeman C."/>
            <person name="Ma X."/>
            <person name="Roodt D."/>
            <person name="Barker N."/>
            <person name="Li Z."/>
            <person name="Van de Peer Y."/>
            <person name="Mizrachi E."/>
        </authorList>
    </citation>
    <scope>NUCLEOTIDE SEQUENCE</scope>
    <source>
        <tissue evidence="2">Young leaves</tissue>
    </source>
</reference>
<dbReference type="GO" id="GO:0010468">
    <property type="term" value="P:regulation of gene expression"/>
    <property type="evidence" value="ECO:0007669"/>
    <property type="project" value="InterPro"/>
</dbReference>
<dbReference type="Proteomes" id="UP001141806">
    <property type="component" value="Unassembled WGS sequence"/>
</dbReference>
<feature type="domain" description="NYN" evidence="1">
    <location>
        <begin position="3"/>
        <end position="100"/>
    </location>
</feature>
<dbReference type="PANTHER" id="PTHR14379:SF82">
    <property type="entry name" value="OS08G0230500 PROTEIN"/>
    <property type="match status" value="1"/>
</dbReference>
<dbReference type="CDD" id="cd10910">
    <property type="entry name" value="PIN_limkain_b1_N_like"/>
    <property type="match status" value="1"/>
</dbReference>
<name>A0A9Q0K1V1_9MAGN</name>